<evidence type="ECO:0000256" key="4">
    <source>
        <dbReference type="ARBA" id="ARBA00022989"/>
    </source>
</evidence>
<evidence type="ECO:0000259" key="8">
    <source>
        <dbReference type="Pfam" id="PF12704"/>
    </source>
</evidence>
<dbReference type="GO" id="GO:0005886">
    <property type="term" value="C:plasma membrane"/>
    <property type="evidence" value="ECO:0007669"/>
    <property type="project" value="UniProtKB-SubCell"/>
</dbReference>
<evidence type="ECO:0000313" key="10">
    <source>
        <dbReference type="Proteomes" id="UP000283522"/>
    </source>
</evidence>
<sequence length="803" mass="89817">MLKNYFKIAWRNLGRNKLRTGIHVLGLSLGISICFLIFNIVWHAYSFDKFHPDGERIFRINSLTNWGQEELVPNAGVPGPLGEVIDSEVSGVEEKGRLYVLYQVLAAVPETNKVFGRTDEVTFADPGFFRIFPRTWLAGNPEKALQDPGSVVITQSQLETYFPGTKPQESLGKELLWVDSDTVRAQVTGVVEDYTENTDIIFKSFISYNTIQTEEQKEWYGLHSWGNINSSSQLFIKASPEVKLESLNESLGKLADKHYSKEEDSRTSFSVEPLEEIHFGQTYKDTTVSKVFLKGLIYIGLIILTLATLNFINLETAQAMGRAKEVGIRKTLGGRRMQLIAQFLTETYLLVIFSTILGLVLVEGLRVLFSEYLPQGFILGYFEAQNIGFYLLFPFLLSLLSGIYPALILSGYQPQRALKGETKAQTGFSFGVFLRKNLAVLQFSSSIAFIILVLVLNYQLRYVSSQPLGFDKNAVVYSSLPFMSDPAKMVLLQDRLSQESGVSGVSLSGSLVSSQSLWTSDAYIPVDTTEKQLFIQVMNVDSAFLRVNGIPILAGTAGSNRSDEILVNENFLKEAGIAQPQDALNRSVKFGGEDKKISGVVANFHSRSLREEIKPMILTANPRFFQTVSVKLESGQNLALSKEKLEQIYKEIYPYETAEFDFLDEEILKFYEEDLRIRNVLGAACILAILISSMGLFGLSSYTIAQRTKEISIRKVLGATIPQILALISKDYLILVGLSFVLAVYPAYYFLRDWLDGFQYRVDMPYFIYALAGAGVMVLCLLIVGLHSYAAAQTNPAKVLKDE</sequence>
<protein>
    <submittedName>
        <fullName evidence="9">ABC transporter permease</fullName>
    </submittedName>
</protein>
<evidence type="ECO:0000256" key="6">
    <source>
        <dbReference type="SAM" id="Phobius"/>
    </source>
</evidence>
<name>A0A418PMS8_9BACT</name>
<dbReference type="OrthoDB" id="5933722at2"/>
<dbReference type="InterPro" id="IPR050250">
    <property type="entry name" value="Macrolide_Exporter_MacB"/>
</dbReference>
<dbReference type="InterPro" id="IPR003838">
    <property type="entry name" value="ABC3_permease_C"/>
</dbReference>
<proteinExistence type="predicted"/>
<evidence type="ECO:0000256" key="2">
    <source>
        <dbReference type="ARBA" id="ARBA00022475"/>
    </source>
</evidence>
<feature type="domain" description="MacB-like periplasmic core" evidence="8">
    <location>
        <begin position="20"/>
        <end position="252"/>
    </location>
</feature>
<feature type="transmembrane region" description="Helical" evidence="6">
    <location>
        <begin position="766"/>
        <end position="791"/>
    </location>
</feature>
<feature type="transmembrane region" description="Helical" evidence="6">
    <location>
        <begin position="291"/>
        <end position="312"/>
    </location>
</feature>
<keyword evidence="3 6" id="KW-0812">Transmembrane</keyword>
<evidence type="ECO:0000259" key="7">
    <source>
        <dbReference type="Pfam" id="PF02687"/>
    </source>
</evidence>
<accession>A0A418PMS8</accession>
<comment type="subcellular location">
    <subcellularLocation>
        <location evidence="1">Cell membrane</location>
        <topology evidence="1">Multi-pass membrane protein</topology>
    </subcellularLocation>
</comment>
<feature type="transmembrane region" description="Helical" evidence="6">
    <location>
        <begin position="732"/>
        <end position="751"/>
    </location>
</feature>
<dbReference type="AlphaFoldDB" id="A0A418PMS8"/>
<reference evidence="9 10" key="1">
    <citation type="submission" date="2018-09" db="EMBL/GenBank/DDBJ databases">
        <authorList>
            <person name="Wang X."/>
            <person name="Du Z."/>
        </authorList>
    </citation>
    <scope>NUCLEOTIDE SEQUENCE [LARGE SCALE GENOMIC DNA]</scope>
    <source>
        <strain evidence="9 10">N3</strain>
    </source>
</reference>
<evidence type="ECO:0000256" key="1">
    <source>
        <dbReference type="ARBA" id="ARBA00004651"/>
    </source>
</evidence>
<keyword evidence="2" id="KW-1003">Cell membrane</keyword>
<dbReference type="Pfam" id="PF02687">
    <property type="entry name" value="FtsX"/>
    <property type="match status" value="2"/>
</dbReference>
<organism evidence="9 10">
    <name type="scientific">Algoriphagus lacus</name>
    <dbReference type="NCBI Taxonomy" id="2056311"/>
    <lineage>
        <taxon>Bacteria</taxon>
        <taxon>Pseudomonadati</taxon>
        <taxon>Bacteroidota</taxon>
        <taxon>Cytophagia</taxon>
        <taxon>Cytophagales</taxon>
        <taxon>Cyclobacteriaceae</taxon>
        <taxon>Algoriphagus</taxon>
    </lineage>
</organism>
<evidence type="ECO:0000256" key="5">
    <source>
        <dbReference type="ARBA" id="ARBA00023136"/>
    </source>
</evidence>
<feature type="domain" description="ABC3 transporter permease C-terminal" evidence="7">
    <location>
        <begin position="299"/>
        <end position="413"/>
    </location>
</feature>
<evidence type="ECO:0000256" key="3">
    <source>
        <dbReference type="ARBA" id="ARBA00022692"/>
    </source>
</evidence>
<keyword evidence="4 6" id="KW-1133">Transmembrane helix</keyword>
<feature type="transmembrane region" description="Helical" evidence="6">
    <location>
        <begin position="387"/>
        <end position="409"/>
    </location>
</feature>
<feature type="transmembrane region" description="Helical" evidence="6">
    <location>
        <begin position="680"/>
        <end position="705"/>
    </location>
</feature>
<feature type="domain" description="ABC3 transporter permease C-terminal" evidence="7">
    <location>
        <begin position="685"/>
        <end position="796"/>
    </location>
</feature>
<comment type="caution">
    <text evidence="9">The sequence shown here is derived from an EMBL/GenBank/DDBJ whole genome shotgun (WGS) entry which is preliminary data.</text>
</comment>
<dbReference type="EMBL" id="QXML01000011">
    <property type="protein sequence ID" value="RIW12951.1"/>
    <property type="molecule type" value="Genomic_DNA"/>
</dbReference>
<gene>
    <name evidence="9" type="ORF">D0X99_17815</name>
</gene>
<dbReference type="PANTHER" id="PTHR30572">
    <property type="entry name" value="MEMBRANE COMPONENT OF TRANSPORTER-RELATED"/>
    <property type="match status" value="1"/>
</dbReference>
<dbReference type="InterPro" id="IPR025857">
    <property type="entry name" value="MacB_PCD"/>
</dbReference>
<keyword evidence="5 6" id="KW-0472">Membrane</keyword>
<dbReference type="RefSeq" id="WP_119479216.1">
    <property type="nucleotide sequence ID" value="NZ_QXML01000011.1"/>
</dbReference>
<keyword evidence="10" id="KW-1185">Reference proteome</keyword>
<evidence type="ECO:0000313" key="9">
    <source>
        <dbReference type="EMBL" id="RIW12951.1"/>
    </source>
</evidence>
<feature type="transmembrane region" description="Helical" evidence="6">
    <location>
        <begin position="21"/>
        <end position="42"/>
    </location>
</feature>
<dbReference type="Pfam" id="PF12704">
    <property type="entry name" value="MacB_PCD"/>
    <property type="match status" value="1"/>
</dbReference>
<feature type="transmembrane region" description="Helical" evidence="6">
    <location>
        <begin position="339"/>
        <end position="362"/>
    </location>
</feature>
<dbReference type="PANTHER" id="PTHR30572:SF18">
    <property type="entry name" value="ABC-TYPE MACROLIDE FAMILY EXPORT SYSTEM PERMEASE COMPONENT 2"/>
    <property type="match status" value="1"/>
</dbReference>
<feature type="transmembrane region" description="Helical" evidence="6">
    <location>
        <begin position="438"/>
        <end position="458"/>
    </location>
</feature>
<dbReference type="Proteomes" id="UP000283522">
    <property type="component" value="Unassembled WGS sequence"/>
</dbReference>
<dbReference type="GO" id="GO:0022857">
    <property type="term" value="F:transmembrane transporter activity"/>
    <property type="evidence" value="ECO:0007669"/>
    <property type="project" value="TreeGrafter"/>
</dbReference>